<accession>A0A0M6ZYE3</accession>
<dbReference type="Proteomes" id="UP000053235">
    <property type="component" value="Unassembled WGS sequence"/>
</dbReference>
<dbReference type="GO" id="GO:0043190">
    <property type="term" value="C:ATP-binding cassette (ABC) transporter complex"/>
    <property type="evidence" value="ECO:0007669"/>
    <property type="project" value="InterPro"/>
</dbReference>
<proteinExistence type="inferred from homology"/>
<protein>
    <submittedName>
        <fullName evidence="5">Putative ABC transporter-binding protein</fullName>
    </submittedName>
</protein>
<dbReference type="STRING" id="388408.LAX5112_01337"/>
<evidence type="ECO:0000259" key="4">
    <source>
        <dbReference type="Pfam" id="PF00496"/>
    </source>
</evidence>
<keyword evidence="3" id="KW-0732">Signal</keyword>
<dbReference type="Pfam" id="PF00496">
    <property type="entry name" value="SBP_bac_5"/>
    <property type="match status" value="1"/>
</dbReference>
<evidence type="ECO:0000256" key="3">
    <source>
        <dbReference type="SAM" id="SignalP"/>
    </source>
</evidence>
<dbReference type="PANTHER" id="PTHR30290:SF62">
    <property type="entry name" value="OLIGOPEPTIDE ABC TRANSPORTER, PERIPLASMIC OLIGOPEPTIDE-BINDING PROTEIN"/>
    <property type="match status" value="1"/>
</dbReference>
<dbReference type="CDD" id="cd08500">
    <property type="entry name" value="PBP2_NikA_DppA_OppA_like_4"/>
    <property type="match status" value="1"/>
</dbReference>
<dbReference type="EMBL" id="CXWD01000004">
    <property type="protein sequence ID" value="CTQ67337.1"/>
    <property type="molecule type" value="Genomic_DNA"/>
</dbReference>
<dbReference type="Gene3D" id="3.40.190.10">
    <property type="entry name" value="Periplasmic binding protein-like II"/>
    <property type="match status" value="1"/>
</dbReference>
<comment type="subcellular location">
    <subcellularLocation>
        <location evidence="1">Periplasm</location>
    </subcellularLocation>
</comment>
<dbReference type="InterPro" id="IPR000914">
    <property type="entry name" value="SBP_5_dom"/>
</dbReference>
<dbReference type="GO" id="GO:1904680">
    <property type="term" value="F:peptide transmembrane transporter activity"/>
    <property type="evidence" value="ECO:0007669"/>
    <property type="project" value="TreeGrafter"/>
</dbReference>
<comment type="similarity">
    <text evidence="2">Belongs to the bacterial solute-binding protein 5 family.</text>
</comment>
<feature type="signal peptide" evidence="3">
    <location>
        <begin position="1"/>
        <end position="24"/>
    </location>
</feature>
<evidence type="ECO:0000313" key="5">
    <source>
        <dbReference type="EMBL" id="CTQ67337.1"/>
    </source>
</evidence>
<evidence type="ECO:0000256" key="1">
    <source>
        <dbReference type="ARBA" id="ARBA00004418"/>
    </source>
</evidence>
<dbReference type="GO" id="GO:0015833">
    <property type="term" value="P:peptide transport"/>
    <property type="evidence" value="ECO:0007669"/>
    <property type="project" value="TreeGrafter"/>
</dbReference>
<gene>
    <name evidence="5" type="ORF">LAX5112_01337</name>
</gene>
<evidence type="ECO:0000313" key="6">
    <source>
        <dbReference type="Proteomes" id="UP000053235"/>
    </source>
</evidence>
<dbReference type="InterPro" id="IPR039424">
    <property type="entry name" value="SBP_5"/>
</dbReference>
<feature type="chain" id="PRO_5005809041" evidence="3">
    <location>
        <begin position="25"/>
        <end position="628"/>
    </location>
</feature>
<keyword evidence="6" id="KW-1185">Reference proteome</keyword>
<dbReference type="Gene3D" id="3.10.105.10">
    <property type="entry name" value="Dipeptide-binding Protein, Domain 3"/>
    <property type="match status" value="1"/>
</dbReference>
<dbReference type="GO" id="GO:0030288">
    <property type="term" value="C:outer membrane-bounded periplasmic space"/>
    <property type="evidence" value="ECO:0007669"/>
    <property type="project" value="UniProtKB-ARBA"/>
</dbReference>
<reference evidence="6" key="1">
    <citation type="submission" date="2015-07" db="EMBL/GenBank/DDBJ databases">
        <authorList>
            <person name="Rodrigo-Torres Lidia"/>
            <person name="Arahal R.David."/>
        </authorList>
    </citation>
    <scope>NUCLEOTIDE SEQUENCE [LARGE SCALE GENOMIC DNA]</scope>
    <source>
        <strain evidence="6">CECT 5112</strain>
    </source>
</reference>
<dbReference type="AlphaFoldDB" id="A0A0M6ZYE3"/>
<dbReference type="SUPFAM" id="SSF53850">
    <property type="entry name" value="Periplasmic binding protein-like II"/>
    <property type="match status" value="1"/>
</dbReference>
<dbReference type="RefSeq" id="WP_055671153.1">
    <property type="nucleotide sequence ID" value="NZ_CXWD01000004.1"/>
</dbReference>
<name>A0A0M6ZYE3_9HYPH</name>
<organism evidence="5 6">
    <name type="scientific">Roseibium alexandrii</name>
    <dbReference type="NCBI Taxonomy" id="388408"/>
    <lineage>
        <taxon>Bacteria</taxon>
        <taxon>Pseudomonadati</taxon>
        <taxon>Pseudomonadota</taxon>
        <taxon>Alphaproteobacteria</taxon>
        <taxon>Hyphomicrobiales</taxon>
        <taxon>Stappiaceae</taxon>
        <taxon>Roseibium</taxon>
    </lineage>
</organism>
<evidence type="ECO:0000256" key="2">
    <source>
        <dbReference type="ARBA" id="ARBA00005695"/>
    </source>
</evidence>
<dbReference type="OrthoDB" id="9803988at2"/>
<dbReference type="PANTHER" id="PTHR30290">
    <property type="entry name" value="PERIPLASMIC BINDING COMPONENT OF ABC TRANSPORTER"/>
    <property type="match status" value="1"/>
</dbReference>
<feature type="domain" description="Solute-binding protein family 5" evidence="4">
    <location>
        <begin position="96"/>
        <end position="503"/>
    </location>
</feature>
<sequence length="628" mass="70978">MKLKRILGGGVFLAAFALAGPSSALDLKETPGLDTKLPPVSERVPSEPLIVDLEAKGRTVGEHGGKLNTLIGRSKDVRLINVWGYARLMGYTEDLELVPDLLESVDVEEGRIFTLHTREGHKWSDGHPFGAEDIRYYFEDVVSNLELTPSGLPPFLLADGKGPKFEVLDETTVRFTWDAPNPLFLTELAKARPPFIYRPAHYLKQFHEKYGDPETIAAEAEKVKARSWAPLHNKKDDMYSARNVDLPSLQPWIRRDDKSDLRFILVRNPFYHRVDSAGQQLPYIDEIIMTVADGKLIPAKTQAGETNLQARNLNFSDITVLKKGEKLNDYITALWSNAKGSEMSILPNLTVKDPVWRKLMRDTRFRHALSLGIDRTLLNRVLFFGLGTPGNDTVLSRSPLHQPEFTTKWAEYDVDKANALLDEIGLTERDDDGIRLMSDGRPLEIIVETSGEDETQLDALELIAENWAEIGVKLFSKPSQRDNLRERAITGDLVMSVWWGMENGIPTADMSPNDLAPVQSESLTWHAWGDHYETKGTGGEPMDWAPAQRLMELYQAWLVSETTEEREKIWQEMLQIHADETIRIGLVSGVRQPVVIKDVKNVPLEGIYGWDPGAHYGIHRMDEFYMDD</sequence>